<accession>A0A1X0K948</accession>
<keyword evidence="2" id="KW-1185">Reference proteome</keyword>
<sequence length="68" mass="7368">MTTEFVTPGREDAMAADPQCARCKQPIGPGWLYLTAHRRGQAATAEDDTVLIHVPDECPRPGEHAPPS</sequence>
<dbReference type="Proteomes" id="UP000192601">
    <property type="component" value="Unassembled WGS sequence"/>
</dbReference>
<comment type="caution">
    <text evidence="1">The sequence shown here is derived from an EMBL/GenBank/DDBJ whole genome shotgun (WGS) entry which is preliminary data.</text>
</comment>
<dbReference type="STRING" id="1783.BST44_20820"/>
<reference evidence="1 2" key="1">
    <citation type="submission" date="2017-02" db="EMBL/GenBank/DDBJ databases">
        <title>The new phylogeny of genus Mycobacterium.</title>
        <authorList>
            <person name="Tortoli E."/>
            <person name="Trovato A."/>
            <person name="Cirillo D.M."/>
        </authorList>
    </citation>
    <scope>NUCLEOTIDE SEQUENCE [LARGE SCALE GENOMIC DNA]</scope>
    <source>
        <strain evidence="1 2">DSM 43992</strain>
    </source>
</reference>
<organism evidence="1 2">
    <name type="scientific">Mycobacterium scrofulaceum</name>
    <dbReference type="NCBI Taxonomy" id="1783"/>
    <lineage>
        <taxon>Bacteria</taxon>
        <taxon>Bacillati</taxon>
        <taxon>Actinomycetota</taxon>
        <taxon>Actinomycetes</taxon>
        <taxon>Mycobacteriales</taxon>
        <taxon>Mycobacteriaceae</taxon>
        <taxon>Mycobacterium</taxon>
    </lineage>
</organism>
<proteinExistence type="predicted"/>
<evidence type="ECO:0000313" key="1">
    <source>
        <dbReference type="EMBL" id="ORB71683.1"/>
    </source>
</evidence>
<dbReference type="AlphaFoldDB" id="A0A1X0K948"/>
<dbReference type="EMBL" id="MVIJ01000037">
    <property type="protein sequence ID" value="ORB71683.1"/>
    <property type="molecule type" value="Genomic_DNA"/>
</dbReference>
<evidence type="ECO:0000313" key="2">
    <source>
        <dbReference type="Proteomes" id="UP000192601"/>
    </source>
</evidence>
<protein>
    <submittedName>
        <fullName evidence="1">Uncharacterized protein</fullName>
    </submittedName>
</protein>
<name>A0A1X0K948_MYCSC</name>
<gene>
    <name evidence="1" type="ORF">BST44_20820</name>
</gene>